<feature type="domain" description="CCHC-type" evidence="3">
    <location>
        <begin position="124"/>
        <end position="139"/>
    </location>
</feature>
<gene>
    <name evidence="4" type="ORF">A4A49_55574</name>
</gene>
<name>A0A1J6KDL9_NICAT</name>
<evidence type="ECO:0000256" key="2">
    <source>
        <dbReference type="SAM" id="MobiDB-lite"/>
    </source>
</evidence>
<dbReference type="GO" id="GO:0003676">
    <property type="term" value="F:nucleic acid binding"/>
    <property type="evidence" value="ECO:0007669"/>
    <property type="project" value="InterPro"/>
</dbReference>
<comment type="caution">
    <text evidence="4">The sequence shown here is derived from an EMBL/GenBank/DDBJ whole genome shotgun (WGS) entry which is preliminary data.</text>
</comment>
<protein>
    <recommendedName>
        <fullName evidence="3">CCHC-type domain-containing protein</fullName>
    </recommendedName>
</protein>
<evidence type="ECO:0000256" key="1">
    <source>
        <dbReference type="PROSITE-ProRule" id="PRU00047"/>
    </source>
</evidence>
<dbReference type="Gramene" id="OIT27486">
    <property type="protein sequence ID" value="OIT27486"/>
    <property type="gene ID" value="A4A49_55574"/>
</dbReference>
<dbReference type="Pfam" id="PF00098">
    <property type="entry name" value="zf-CCHC"/>
    <property type="match status" value="1"/>
</dbReference>
<organism evidence="4 5">
    <name type="scientific">Nicotiana attenuata</name>
    <name type="common">Coyote tobacco</name>
    <dbReference type="NCBI Taxonomy" id="49451"/>
    <lineage>
        <taxon>Eukaryota</taxon>
        <taxon>Viridiplantae</taxon>
        <taxon>Streptophyta</taxon>
        <taxon>Embryophyta</taxon>
        <taxon>Tracheophyta</taxon>
        <taxon>Spermatophyta</taxon>
        <taxon>Magnoliopsida</taxon>
        <taxon>eudicotyledons</taxon>
        <taxon>Gunneridae</taxon>
        <taxon>Pentapetalae</taxon>
        <taxon>asterids</taxon>
        <taxon>lamiids</taxon>
        <taxon>Solanales</taxon>
        <taxon>Solanaceae</taxon>
        <taxon>Nicotianoideae</taxon>
        <taxon>Nicotianeae</taxon>
        <taxon>Nicotiana</taxon>
    </lineage>
</organism>
<keyword evidence="1" id="KW-0863">Zinc-finger</keyword>
<dbReference type="AlphaFoldDB" id="A0A1J6KDL9"/>
<dbReference type="PROSITE" id="PS50158">
    <property type="entry name" value="ZF_CCHC"/>
    <property type="match status" value="1"/>
</dbReference>
<dbReference type="InterPro" id="IPR036875">
    <property type="entry name" value="Znf_CCHC_sf"/>
</dbReference>
<dbReference type="Proteomes" id="UP000187609">
    <property type="component" value="Unassembled WGS sequence"/>
</dbReference>
<dbReference type="GO" id="GO:0008270">
    <property type="term" value="F:zinc ion binding"/>
    <property type="evidence" value="ECO:0007669"/>
    <property type="project" value="UniProtKB-KW"/>
</dbReference>
<dbReference type="OMA" id="TIMISAD"/>
<feature type="non-terminal residue" evidence="4">
    <location>
        <position position="296"/>
    </location>
</feature>
<feature type="compositionally biased region" description="Pro residues" evidence="2">
    <location>
        <begin position="249"/>
        <end position="260"/>
    </location>
</feature>
<dbReference type="Gene3D" id="4.10.60.10">
    <property type="entry name" value="Zinc finger, CCHC-type"/>
    <property type="match status" value="1"/>
</dbReference>
<feature type="compositionally biased region" description="Polar residues" evidence="2">
    <location>
        <begin position="94"/>
        <end position="114"/>
    </location>
</feature>
<evidence type="ECO:0000313" key="5">
    <source>
        <dbReference type="Proteomes" id="UP000187609"/>
    </source>
</evidence>
<proteinExistence type="predicted"/>
<keyword evidence="5" id="KW-1185">Reference proteome</keyword>
<evidence type="ECO:0000313" key="4">
    <source>
        <dbReference type="EMBL" id="OIT27486.1"/>
    </source>
</evidence>
<dbReference type="InterPro" id="IPR001878">
    <property type="entry name" value="Znf_CCHC"/>
</dbReference>
<reference evidence="4" key="1">
    <citation type="submission" date="2016-11" db="EMBL/GenBank/DDBJ databases">
        <title>The genome of Nicotiana attenuata.</title>
        <authorList>
            <person name="Xu S."/>
            <person name="Brockmoeller T."/>
            <person name="Gaquerel E."/>
            <person name="Navarro A."/>
            <person name="Kuhl H."/>
            <person name="Gase K."/>
            <person name="Ling Z."/>
            <person name="Zhou W."/>
            <person name="Kreitzer C."/>
            <person name="Stanke M."/>
            <person name="Tang H."/>
            <person name="Lyons E."/>
            <person name="Pandey P."/>
            <person name="Pandey S.P."/>
            <person name="Timmermann B."/>
            <person name="Baldwin I.T."/>
        </authorList>
    </citation>
    <scope>NUCLEOTIDE SEQUENCE [LARGE SCALE GENOMIC DNA]</scope>
    <source>
        <strain evidence="4">UT</strain>
    </source>
</reference>
<keyword evidence="1" id="KW-0479">Metal-binding</keyword>
<sequence length="296" mass="32747">MEFKKTYEELNVLLPFSTDIKVQQAQREQMAIMSFLAGLPSEFEIAKSQILSSSNITSLKDVFSRVLRTESTPSIQHTYVLVAEGEGRSDAKRWNNNNDAGKWSNNNDAGRWNSNKGRDNDIICRYCKEPGHMKRNCKKLQIHNQRTQTASVVAASNSSSEKTVTISADEYAKLSQYQELVKGSTPVTSLAESGNKCLISSSNKWVIDSGATDHMTDDSVSSDVPSAPAKPPIVQVYSRRQKTNDTCPAPTPSSSDPPPLNTSLESLDIPIALRKGKRQCQSTYSIANFMSYDHLS</sequence>
<dbReference type="PANTHER" id="PTHR34222">
    <property type="entry name" value="GAG_PRE-INTEGRS DOMAIN-CONTAINING PROTEIN"/>
    <property type="match status" value="1"/>
</dbReference>
<evidence type="ECO:0000259" key="3">
    <source>
        <dbReference type="PROSITE" id="PS50158"/>
    </source>
</evidence>
<dbReference type="PANTHER" id="PTHR34222:SF95">
    <property type="entry name" value="RRNA 2'-O-METHYLTRANSFERASE FIBRILLARIN-LIKE ISOFORM X1"/>
    <property type="match status" value="1"/>
</dbReference>
<dbReference type="SMART" id="SM00343">
    <property type="entry name" value="ZnF_C2HC"/>
    <property type="match status" value="1"/>
</dbReference>
<accession>A0A1J6KDL9</accession>
<feature type="region of interest" description="Disordered" evidence="2">
    <location>
        <begin position="239"/>
        <end position="264"/>
    </location>
</feature>
<keyword evidence="1" id="KW-0862">Zinc</keyword>
<feature type="region of interest" description="Disordered" evidence="2">
    <location>
        <begin position="91"/>
        <end position="114"/>
    </location>
</feature>
<dbReference type="EMBL" id="MJEQ01002390">
    <property type="protein sequence ID" value="OIT27486.1"/>
    <property type="molecule type" value="Genomic_DNA"/>
</dbReference>
<dbReference type="SUPFAM" id="SSF57756">
    <property type="entry name" value="Retrovirus zinc finger-like domains"/>
    <property type="match status" value="1"/>
</dbReference>